<keyword evidence="2" id="KW-1185">Reference proteome</keyword>
<organism evidence="1 2">
    <name type="scientific">Malassezia nana</name>
    <dbReference type="NCBI Taxonomy" id="180528"/>
    <lineage>
        <taxon>Eukaryota</taxon>
        <taxon>Fungi</taxon>
        <taxon>Dikarya</taxon>
        <taxon>Basidiomycota</taxon>
        <taxon>Ustilaginomycotina</taxon>
        <taxon>Malasseziomycetes</taxon>
        <taxon>Malasseziales</taxon>
        <taxon>Malasseziaceae</taxon>
        <taxon>Malassezia</taxon>
    </lineage>
</organism>
<gene>
    <name evidence="1" type="ORF">MNAN1_003410</name>
</gene>
<evidence type="ECO:0000313" key="1">
    <source>
        <dbReference type="EMBL" id="WFD28400.1"/>
    </source>
</evidence>
<evidence type="ECO:0000313" key="2">
    <source>
        <dbReference type="Proteomes" id="UP001213623"/>
    </source>
</evidence>
<reference evidence="1" key="1">
    <citation type="submission" date="2023-03" db="EMBL/GenBank/DDBJ databases">
        <title>Mating type loci evolution in Malassezia.</title>
        <authorList>
            <person name="Coelho M.A."/>
        </authorList>
    </citation>
    <scope>NUCLEOTIDE SEQUENCE</scope>
    <source>
        <strain evidence="1">CBS 9557</strain>
    </source>
</reference>
<evidence type="ECO:0008006" key="3">
    <source>
        <dbReference type="Google" id="ProtNLM"/>
    </source>
</evidence>
<dbReference type="EMBL" id="CP119897">
    <property type="protein sequence ID" value="WFD28400.1"/>
    <property type="molecule type" value="Genomic_DNA"/>
</dbReference>
<dbReference type="Proteomes" id="UP001213623">
    <property type="component" value="Chromosome 6"/>
</dbReference>
<dbReference type="AlphaFoldDB" id="A0AAF0EPR2"/>
<protein>
    <recommendedName>
        <fullName evidence="3">COP9 signalosome complex subunit 3</fullName>
    </recommendedName>
</protein>
<proteinExistence type="predicted"/>
<name>A0AAF0EPR2_9BASI</name>
<accession>A0AAF0EPR2</accession>
<sequence length="467" mass="50162">MRMGSTEAFVAAVQEAGADPVRVSEVLSHYVPEPPTAEADELLLGPKGTGRTAELFASHASPLGALACISAELRRASDLGDVAPLALPIQEVLASHDLRSHLVCMPRLVAQFASTLGHKKIVYETLDTTRYLEALWQCLAQGYRGVTSVHAPLLQVDRAQQLWEATDLDATEATGCLAQPHDVVAYVSEVGAMYASTGSYAAAEDLWDTALALPCGTVTLEQARVFPQAVCVKLLLHARVPPLQEMMPLASTSMRAYLAREWESWIAYARAYEHAISWNGMLAGLVPTPPAAYEDEAPLLRTLHVACTAHLPRHRLVRLASLFSTLPLTYVAHYVGRREDETCELVQALCNEGVLQADIQAWDPTSLTQSVPLPGSGPVGPLSPRLVCFPATHASTDRALHSTLCRVGAAEQAATQRLEEEHHAQLLSHHVLSNVLALHLLVSLAPGEADDSAADVDLDAPAATPVP</sequence>